<organism evidence="2 3">
    <name type="scientific">Fibrivirga algicola</name>
    <dbReference type="NCBI Taxonomy" id="2950420"/>
    <lineage>
        <taxon>Bacteria</taxon>
        <taxon>Pseudomonadati</taxon>
        <taxon>Bacteroidota</taxon>
        <taxon>Cytophagia</taxon>
        <taxon>Cytophagales</taxon>
        <taxon>Spirosomataceae</taxon>
        <taxon>Fibrivirga</taxon>
    </lineage>
</organism>
<accession>A0ABX0QCZ2</accession>
<name>A0ABX0QCZ2_9BACT</name>
<keyword evidence="1" id="KW-0812">Transmembrane</keyword>
<keyword evidence="3" id="KW-1185">Reference proteome</keyword>
<feature type="transmembrane region" description="Helical" evidence="1">
    <location>
        <begin position="12"/>
        <end position="31"/>
    </location>
</feature>
<dbReference type="Proteomes" id="UP000606008">
    <property type="component" value="Unassembled WGS sequence"/>
</dbReference>
<comment type="caution">
    <text evidence="2">The sequence shown here is derived from an EMBL/GenBank/DDBJ whole genome shotgun (WGS) entry which is preliminary data.</text>
</comment>
<feature type="transmembrane region" description="Helical" evidence="1">
    <location>
        <begin position="123"/>
        <end position="140"/>
    </location>
</feature>
<reference evidence="2" key="1">
    <citation type="submission" date="2024-05" db="EMBL/GenBank/DDBJ databases">
        <authorList>
            <person name="Jung D.-H."/>
        </authorList>
    </citation>
    <scope>NUCLEOTIDE SEQUENCE</scope>
    <source>
        <strain evidence="2">JA-25</strain>
    </source>
</reference>
<gene>
    <name evidence="2" type="ORF">F7231_01435</name>
</gene>
<feature type="transmembrane region" description="Helical" evidence="1">
    <location>
        <begin position="71"/>
        <end position="87"/>
    </location>
</feature>
<proteinExistence type="predicted"/>
<protein>
    <submittedName>
        <fullName evidence="2">Uncharacterized protein</fullName>
    </submittedName>
</protein>
<feature type="transmembrane region" description="Helical" evidence="1">
    <location>
        <begin position="152"/>
        <end position="177"/>
    </location>
</feature>
<keyword evidence="1" id="KW-0472">Membrane</keyword>
<evidence type="ECO:0000313" key="2">
    <source>
        <dbReference type="EMBL" id="NID08822.1"/>
    </source>
</evidence>
<dbReference type="RefSeq" id="WP_166690652.1">
    <property type="nucleotide sequence ID" value="NZ_WAEL01000001.1"/>
</dbReference>
<feature type="transmembrane region" description="Helical" evidence="1">
    <location>
        <begin position="38"/>
        <end position="59"/>
    </location>
</feature>
<keyword evidence="1" id="KW-1133">Transmembrane helix</keyword>
<sequence>MIQSLKAQFFAYPLDFCSHFFLLLPVAFAGYRRKFLTVPLLVISIYFIVRFLEELVFLYYALLVKNNHSEINGAIILDILIVGQFYYLSFTSHMFSRRITVWITVLGFLVALVNFVTDGPTSVSWPTLRLIMIILSLTYFNRILSENRVRKILLHTSFWISAGFLFYGMGTFMTSIFSVYLTEASKETYDLFSNMDQLLSVLFSILVATGLWVSKFDKENYIQFA</sequence>
<feature type="transmembrane region" description="Helical" evidence="1">
    <location>
        <begin position="197"/>
        <end position="214"/>
    </location>
</feature>
<feature type="transmembrane region" description="Helical" evidence="1">
    <location>
        <begin position="99"/>
        <end position="117"/>
    </location>
</feature>
<evidence type="ECO:0000256" key="1">
    <source>
        <dbReference type="SAM" id="Phobius"/>
    </source>
</evidence>
<dbReference type="EMBL" id="WAEL01000001">
    <property type="protein sequence ID" value="NID08822.1"/>
    <property type="molecule type" value="Genomic_DNA"/>
</dbReference>
<evidence type="ECO:0000313" key="3">
    <source>
        <dbReference type="Proteomes" id="UP000606008"/>
    </source>
</evidence>